<sequence>MTAKAAVMCLTAWAAIVRLWAWIAERWLPPIHSGRDAGDGGSSWTRGGGRCLSCNVQTLELAGGKVGMKQDGGATSLELWAARRLCTNGAHPGTHHVGCAWLSIFVCCGIFVKLA</sequence>
<reference evidence="1" key="1">
    <citation type="submission" date="2020-05" db="EMBL/GenBank/DDBJ databases">
        <title>WGS assembly of Panicum virgatum.</title>
        <authorList>
            <person name="Lovell J.T."/>
            <person name="Jenkins J."/>
            <person name="Shu S."/>
            <person name="Juenger T.E."/>
            <person name="Schmutz J."/>
        </authorList>
    </citation>
    <scope>NUCLEOTIDE SEQUENCE</scope>
    <source>
        <strain evidence="1">AP13</strain>
    </source>
</reference>
<evidence type="ECO:0000313" key="2">
    <source>
        <dbReference type="Proteomes" id="UP000823388"/>
    </source>
</evidence>
<accession>A0A8T0X9Q6</accession>
<comment type="caution">
    <text evidence="1">The sequence shown here is derived from an EMBL/GenBank/DDBJ whole genome shotgun (WGS) entry which is preliminary data.</text>
</comment>
<organism evidence="1 2">
    <name type="scientific">Panicum virgatum</name>
    <name type="common">Blackwell switchgrass</name>
    <dbReference type="NCBI Taxonomy" id="38727"/>
    <lineage>
        <taxon>Eukaryota</taxon>
        <taxon>Viridiplantae</taxon>
        <taxon>Streptophyta</taxon>
        <taxon>Embryophyta</taxon>
        <taxon>Tracheophyta</taxon>
        <taxon>Spermatophyta</taxon>
        <taxon>Magnoliopsida</taxon>
        <taxon>Liliopsida</taxon>
        <taxon>Poales</taxon>
        <taxon>Poaceae</taxon>
        <taxon>PACMAD clade</taxon>
        <taxon>Panicoideae</taxon>
        <taxon>Panicodae</taxon>
        <taxon>Paniceae</taxon>
        <taxon>Panicinae</taxon>
        <taxon>Panicum</taxon>
        <taxon>Panicum sect. Hiantes</taxon>
    </lineage>
</organism>
<protein>
    <submittedName>
        <fullName evidence="1">Uncharacterized protein</fullName>
    </submittedName>
</protein>
<evidence type="ECO:0000313" key="1">
    <source>
        <dbReference type="EMBL" id="KAG2658302.1"/>
    </source>
</evidence>
<name>A0A8T0X9Q6_PANVG</name>
<proteinExistence type="predicted"/>
<dbReference type="AlphaFoldDB" id="A0A8T0X9Q6"/>
<dbReference type="EMBL" id="CM029037">
    <property type="protein sequence ID" value="KAG2658302.1"/>
    <property type="molecule type" value="Genomic_DNA"/>
</dbReference>
<dbReference type="Proteomes" id="UP000823388">
    <property type="component" value="Chromosome 1K"/>
</dbReference>
<keyword evidence="2" id="KW-1185">Reference proteome</keyword>
<gene>
    <name evidence="1" type="ORF">PVAP13_1KG249305</name>
</gene>